<keyword evidence="4" id="KW-1185">Reference proteome</keyword>
<keyword evidence="2" id="KW-1133">Transmembrane helix</keyword>
<gene>
    <name evidence="3" type="ORF">SAMN05216266_11527</name>
</gene>
<feature type="compositionally biased region" description="Polar residues" evidence="1">
    <location>
        <begin position="63"/>
        <end position="75"/>
    </location>
</feature>
<keyword evidence="2" id="KW-0472">Membrane</keyword>
<evidence type="ECO:0000256" key="2">
    <source>
        <dbReference type="SAM" id="Phobius"/>
    </source>
</evidence>
<dbReference type="AlphaFoldDB" id="A0A1I1BMV2"/>
<evidence type="ECO:0000256" key="1">
    <source>
        <dbReference type="SAM" id="MobiDB-lite"/>
    </source>
</evidence>
<dbReference type="RefSeq" id="WP_091675370.1">
    <property type="nucleotide sequence ID" value="NZ_FOKG01000015.1"/>
</dbReference>
<keyword evidence="2" id="KW-0812">Transmembrane</keyword>
<feature type="region of interest" description="Disordered" evidence="1">
    <location>
        <begin position="47"/>
        <end position="105"/>
    </location>
</feature>
<dbReference type="Proteomes" id="UP000243799">
    <property type="component" value="Unassembled WGS sequence"/>
</dbReference>
<evidence type="ECO:0000313" key="4">
    <source>
        <dbReference type="Proteomes" id="UP000243799"/>
    </source>
</evidence>
<proteinExistence type="predicted"/>
<reference evidence="4" key="1">
    <citation type="submission" date="2016-10" db="EMBL/GenBank/DDBJ databases">
        <authorList>
            <person name="Varghese N."/>
            <person name="Submissions S."/>
        </authorList>
    </citation>
    <scope>NUCLEOTIDE SEQUENCE [LARGE SCALE GENOMIC DNA]</scope>
    <source>
        <strain evidence="4">CGMCC 4.3568</strain>
    </source>
</reference>
<protein>
    <submittedName>
        <fullName evidence="3">Uncharacterized protein</fullName>
    </submittedName>
</protein>
<dbReference type="OrthoDB" id="3555448at2"/>
<name>A0A1I1BMV2_9PSEU</name>
<dbReference type="EMBL" id="FOKG01000015">
    <property type="protein sequence ID" value="SFB51132.1"/>
    <property type="molecule type" value="Genomic_DNA"/>
</dbReference>
<sequence length="203" mass="21484">MPIRTNRGRAAVYRKLWGWPLRSPVHLAGTLVVLLAVVVTLGIVIPQLPGGDSGSGPSAATGESSQNEGDSTTGSDESDQDGSKPLPTRLTEPRETPTPDDPDPAALRVAEQWATAWVNHPEGMTVEQWLDGLRPYTTEEYLPVMSTVELANIPATKVAGKATATSAFTSSVEAEVPTDGPTLSLTVVQTNAGWRVAHYDEAG</sequence>
<dbReference type="STRING" id="490629.SAMN05216266_11527"/>
<evidence type="ECO:0000313" key="3">
    <source>
        <dbReference type="EMBL" id="SFB51132.1"/>
    </source>
</evidence>
<feature type="transmembrane region" description="Helical" evidence="2">
    <location>
        <begin position="25"/>
        <end position="45"/>
    </location>
</feature>
<accession>A0A1I1BMV2</accession>
<organism evidence="3 4">
    <name type="scientific">Amycolatopsis marina</name>
    <dbReference type="NCBI Taxonomy" id="490629"/>
    <lineage>
        <taxon>Bacteria</taxon>
        <taxon>Bacillati</taxon>
        <taxon>Actinomycetota</taxon>
        <taxon>Actinomycetes</taxon>
        <taxon>Pseudonocardiales</taxon>
        <taxon>Pseudonocardiaceae</taxon>
        <taxon>Amycolatopsis</taxon>
    </lineage>
</organism>